<organism evidence="2 3">
    <name type="scientific">Coprinopsis marcescibilis</name>
    <name type="common">Agaric fungus</name>
    <name type="synonym">Psathyrella marcescibilis</name>
    <dbReference type="NCBI Taxonomy" id="230819"/>
    <lineage>
        <taxon>Eukaryota</taxon>
        <taxon>Fungi</taxon>
        <taxon>Dikarya</taxon>
        <taxon>Basidiomycota</taxon>
        <taxon>Agaricomycotina</taxon>
        <taxon>Agaricomycetes</taxon>
        <taxon>Agaricomycetidae</taxon>
        <taxon>Agaricales</taxon>
        <taxon>Agaricineae</taxon>
        <taxon>Psathyrellaceae</taxon>
        <taxon>Coprinopsis</taxon>
    </lineage>
</organism>
<evidence type="ECO:0000313" key="3">
    <source>
        <dbReference type="Proteomes" id="UP000307440"/>
    </source>
</evidence>
<evidence type="ECO:0000313" key="2">
    <source>
        <dbReference type="EMBL" id="TFK22726.1"/>
    </source>
</evidence>
<dbReference type="Proteomes" id="UP000307440">
    <property type="component" value="Unassembled WGS sequence"/>
</dbReference>
<sequence>MILLQELLDQFFLIVFLLFSLLERVAGSNFNDYLDCAAENLDAILSALLCYLYADSITLRIRHGALEHRTHSFAEHIPAGHIAPLTTNASKAVQAPTLTTRKATPQFPTRSKSVWVSEFRDLKWIWTCSCRDQHGSVLPTTEIVRCKSCGGMKPSNATGRSCPRSYLF</sequence>
<feature type="chain" id="PRO_5022695497" evidence="1">
    <location>
        <begin position="28"/>
        <end position="168"/>
    </location>
</feature>
<proteinExistence type="predicted"/>
<feature type="signal peptide" evidence="1">
    <location>
        <begin position="1"/>
        <end position="27"/>
    </location>
</feature>
<keyword evidence="1" id="KW-0732">Signal</keyword>
<dbReference type="AlphaFoldDB" id="A0A5C3KQS5"/>
<reference evidence="2 3" key="1">
    <citation type="journal article" date="2019" name="Nat. Ecol. Evol.">
        <title>Megaphylogeny resolves global patterns of mushroom evolution.</title>
        <authorList>
            <person name="Varga T."/>
            <person name="Krizsan K."/>
            <person name="Foldi C."/>
            <person name="Dima B."/>
            <person name="Sanchez-Garcia M."/>
            <person name="Sanchez-Ramirez S."/>
            <person name="Szollosi G.J."/>
            <person name="Szarkandi J.G."/>
            <person name="Papp V."/>
            <person name="Albert L."/>
            <person name="Andreopoulos W."/>
            <person name="Angelini C."/>
            <person name="Antonin V."/>
            <person name="Barry K.W."/>
            <person name="Bougher N.L."/>
            <person name="Buchanan P."/>
            <person name="Buyck B."/>
            <person name="Bense V."/>
            <person name="Catcheside P."/>
            <person name="Chovatia M."/>
            <person name="Cooper J."/>
            <person name="Damon W."/>
            <person name="Desjardin D."/>
            <person name="Finy P."/>
            <person name="Geml J."/>
            <person name="Haridas S."/>
            <person name="Hughes K."/>
            <person name="Justo A."/>
            <person name="Karasinski D."/>
            <person name="Kautmanova I."/>
            <person name="Kiss B."/>
            <person name="Kocsube S."/>
            <person name="Kotiranta H."/>
            <person name="LaButti K.M."/>
            <person name="Lechner B.E."/>
            <person name="Liimatainen K."/>
            <person name="Lipzen A."/>
            <person name="Lukacs Z."/>
            <person name="Mihaltcheva S."/>
            <person name="Morgado L.N."/>
            <person name="Niskanen T."/>
            <person name="Noordeloos M.E."/>
            <person name="Ohm R.A."/>
            <person name="Ortiz-Santana B."/>
            <person name="Ovrebo C."/>
            <person name="Racz N."/>
            <person name="Riley R."/>
            <person name="Savchenko A."/>
            <person name="Shiryaev A."/>
            <person name="Soop K."/>
            <person name="Spirin V."/>
            <person name="Szebenyi C."/>
            <person name="Tomsovsky M."/>
            <person name="Tulloss R.E."/>
            <person name="Uehling J."/>
            <person name="Grigoriev I.V."/>
            <person name="Vagvolgyi C."/>
            <person name="Papp T."/>
            <person name="Martin F.M."/>
            <person name="Miettinen O."/>
            <person name="Hibbett D.S."/>
            <person name="Nagy L.G."/>
        </authorList>
    </citation>
    <scope>NUCLEOTIDE SEQUENCE [LARGE SCALE GENOMIC DNA]</scope>
    <source>
        <strain evidence="2 3">CBS 121175</strain>
    </source>
</reference>
<protein>
    <submittedName>
        <fullName evidence="2">Uncharacterized protein</fullName>
    </submittedName>
</protein>
<name>A0A5C3KQS5_COPMA</name>
<gene>
    <name evidence="2" type="ORF">FA15DRAFT_504844</name>
</gene>
<evidence type="ECO:0000256" key="1">
    <source>
        <dbReference type="SAM" id="SignalP"/>
    </source>
</evidence>
<accession>A0A5C3KQS5</accession>
<dbReference type="EMBL" id="ML210234">
    <property type="protein sequence ID" value="TFK22726.1"/>
    <property type="molecule type" value="Genomic_DNA"/>
</dbReference>
<keyword evidence="3" id="KW-1185">Reference proteome</keyword>